<keyword evidence="3" id="KW-1185">Reference proteome</keyword>
<keyword evidence="1" id="KW-1133">Transmembrane helix</keyword>
<feature type="transmembrane region" description="Helical" evidence="1">
    <location>
        <begin position="116"/>
        <end position="134"/>
    </location>
</feature>
<dbReference type="Proteomes" id="UP001520140">
    <property type="component" value="Unassembled WGS sequence"/>
</dbReference>
<feature type="transmembrane region" description="Helical" evidence="1">
    <location>
        <begin position="12"/>
        <end position="34"/>
    </location>
</feature>
<proteinExistence type="predicted"/>
<keyword evidence="1" id="KW-0812">Transmembrane</keyword>
<accession>A0ABS7NVN6</accession>
<evidence type="ECO:0000256" key="1">
    <source>
        <dbReference type="SAM" id="Phobius"/>
    </source>
</evidence>
<protein>
    <submittedName>
        <fullName evidence="2">Uncharacterized protein</fullName>
    </submittedName>
</protein>
<dbReference type="EMBL" id="JABUKG010000016">
    <property type="protein sequence ID" value="MBY6322080.1"/>
    <property type="molecule type" value="Genomic_DNA"/>
</dbReference>
<dbReference type="RefSeq" id="WP_157889588.1">
    <property type="nucleotide sequence ID" value="NZ_JABUKE010000017.1"/>
</dbReference>
<comment type="caution">
    <text evidence="2">The sequence shown here is derived from an EMBL/GenBank/DDBJ whole genome shotgun (WGS) entry which is preliminary data.</text>
</comment>
<evidence type="ECO:0000313" key="2">
    <source>
        <dbReference type="EMBL" id="MBY6322080.1"/>
    </source>
</evidence>
<sequence length="148" mass="14880">MATGQLRRGTTVGLPVAVAYSVSLVVAGHGWSGIVSSPGAVLLALGFVFFGVFQGIPVGLASALACAGVEKVGLFDRPGRSKHLCRFAGGVVVGAVTAAAMFAYHRVLPDDDQTGLAPLIFVATVGAISAVLRFRVLAGRSAITGSAA</sequence>
<feature type="transmembrane region" description="Helical" evidence="1">
    <location>
        <begin position="40"/>
        <end position="64"/>
    </location>
</feature>
<name>A0ABS7NVN6_9NOCA</name>
<keyword evidence="1" id="KW-0472">Membrane</keyword>
<gene>
    <name evidence="2" type="ORF">HQ605_14730</name>
</gene>
<reference evidence="2 3" key="1">
    <citation type="submission" date="2020-06" db="EMBL/GenBank/DDBJ databases">
        <title>Taxonomy, biology and ecology of Rhodococcus bacteria occurring in California pistachio and other woody hosts as revealed by genome sequence analyses.</title>
        <authorList>
            <person name="Gai Y."/>
            <person name="Riely B."/>
        </authorList>
    </citation>
    <scope>NUCLEOTIDE SEQUENCE [LARGE SCALE GENOMIC DNA]</scope>
    <source>
        <strain evidence="2 3">BP-284</strain>
    </source>
</reference>
<evidence type="ECO:0000313" key="3">
    <source>
        <dbReference type="Proteomes" id="UP001520140"/>
    </source>
</evidence>
<organism evidence="2 3">
    <name type="scientific">Rhodococcoides kroppenstedtii</name>
    <dbReference type="NCBI Taxonomy" id="293050"/>
    <lineage>
        <taxon>Bacteria</taxon>
        <taxon>Bacillati</taxon>
        <taxon>Actinomycetota</taxon>
        <taxon>Actinomycetes</taxon>
        <taxon>Mycobacteriales</taxon>
        <taxon>Nocardiaceae</taxon>
        <taxon>Rhodococcoides</taxon>
    </lineage>
</organism>
<feature type="transmembrane region" description="Helical" evidence="1">
    <location>
        <begin position="84"/>
        <end position="104"/>
    </location>
</feature>